<evidence type="ECO:0000313" key="2">
    <source>
        <dbReference type="Ensembl" id="ENSVURP00010016166.1"/>
    </source>
</evidence>
<reference evidence="3" key="1">
    <citation type="submission" date="2018-12" db="EMBL/GenBank/DDBJ databases">
        <authorList>
            <person name="Yazar S."/>
        </authorList>
    </citation>
    <scope>NUCLEOTIDE SEQUENCE [LARGE SCALE GENOMIC DNA]</scope>
</reference>
<accession>A0A4X2L1Q1</accession>
<dbReference type="OMA" id="ICLRTYP"/>
<proteinExistence type="predicted"/>
<reference evidence="2" key="3">
    <citation type="submission" date="2025-09" db="UniProtKB">
        <authorList>
            <consortium name="Ensembl"/>
        </authorList>
    </citation>
    <scope>IDENTIFICATION</scope>
</reference>
<protein>
    <submittedName>
        <fullName evidence="2">Uncharacterized protein</fullName>
    </submittedName>
</protein>
<dbReference type="AlphaFoldDB" id="A0A4X2L1Q1"/>
<name>A0A4X2L1Q1_VOMUR</name>
<feature type="region of interest" description="Disordered" evidence="1">
    <location>
        <begin position="1"/>
        <end position="47"/>
    </location>
</feature>
<organism evidence="2 3">
    <name type="scientific">Vombatus ursinus</name>
    <name type="common">Common wombat</name>
    <dbReference type="NCBI Taxonomy" id="29139"/>
    <lineage>
        <taxon>Eukaryota</taxon>
        <taxon>Metazoa</taxon>
        <taxon>Chordata</taxon>
        <taxon>Craniata</taxon>
        <taxon>Vertebrata</taxon>
        <taxon>Euteleostomi</taxon>
        <taxon>Mammalia</taxon>
        <taxon>Metatheria</taxon>
        <taxon>Diprotodontia</taxon>
        <taxon>Vombatidae</taxon>
        <taxon>Vombatus</taxon>
    </lineage>
</organism>
<evidence type="ECO:0000313" key="3">
    <source>
        <dbReference type="Proteomes" id="UP000314987"/>
    </source>
</evidence>
<dbReference type="STRING" id="29139.ENSVURP00010016166"/>
<dbReference type="Ensembl" id="ENSVURT00010018381.1">
    <property type="protein sequence ID" value="ENSVURP00010016166.1"/>
    <property type="gene ID" value="ENSVURG00010012389.1"/>
</dbReference>
<feature type="compositionally biased region" description="Basic and acidic residues" evidence="1">
    <location>
        <begin position="1"/>
        <end position="11"/>
    </location>
</feature>
<evidence type="ECO:0000256" key="1">
    <source>
        <dbReference type="SAM" id="MobiDB-lite"/>
    </source>
</evidence>
<reference evidence="2" key="2">
    <citation type="submission" date="2025-08" db="UniProtKB">
        <authorList>
            <consortium name="Ensembl"/>
        </authorList>
    </citation>
    <scope>IDENTIFICATION</scope>
</reference>
<dbReference type="GeneTree" id="ENSGT00940000176016"/>
<dbReference type="Proteomes" id="UP000314987">
    <property type="component" value="Unassembled WGS sequence"/>
</dbReference>
<keyword evidence="3" id="KW-1185">Reference proteome</keyword>
<sequence>MADLAKEEKADISPPVFVFQKDQGQKRSADGSTPEEGEDSVREDGSCCPLMKRERTSSLTQFPPSHSWKPICLRTYPPTPAGASIVPSGSRT</sequence>